<proteinExistence type="predicted"/>
<dbReference type="Proteomes" id="UP000464262">
    <property type="component" value="Chromosome 2"/>
</dbReference>
<keyword evidence="3" id="KW-1185">Reference proteome</keyword>
<gene>
    <name evidence="2" type="ORF">GT360_16140</name>
</gene>
<evidence type="ECO:0000313" key="2">
    <source>
        <dbReference type="EMBL" id="QIA65091.1"/>
    </source>
</evidence>
<accession>A0A7Z2T697</accession>
<protein>
    <submittedName>
        <fullName evidence="2">Uncharacterized protein</fullName>
    </submittedName>
</protein>
<dbReference type="RefSeq" id="WP_164649990.1">
    <property type="nucleotide sequence ID" value="NZ_CP047476.1"/>
</dbReference>
<feature type="transmembrane region" description="Helical" evidence="1">
    <location>
        <begin position="52"/>
        <end position="73"/>
    </location>
</feature>
<dbReference type="KEGG" id="vas:GT360_16140"/>
<sequence>MILKRIEQVLDLNSLSYEAGINVIYIKLGGGANNVKIQYQHSDNTFRTSHGFWNQVMVSLFTISAFMIISHAIPGWNYSWLILILAVNFLSAMVIQIITEIRLLDLRAQLREVGIYLTPASQFEFRKSKVGQ</sequence>
<name>A0A7Z2T697_9VIBR</name>
<feature type="transmembrane region" description="Helical" evidence="1">
    <location>
        <begin position="79"/>
        <end position="98"/>
    </location>
</feature>
<reference evidence="2 3" key="1">
    <citation type="submission" date="2020-01" db="EMBL/GenBank/DDBJ databases">
        <title>Whole genome and functional gene identification of agarase of Vibrio HN897.</title>
        <authorList>
            <person name="Liu Y."/>
            <person name="Zhao Z."/>
        </authorList>
    </citation>
    <scope>NUCLEOTIDE SEQUENCE [LARGE SCALE GENOMIC DNA]</scope>
    <source>
        <strain evidence="2 3">HN897</strain>
    </source>
</reference>
<dbReference type="AlphaFoldDB" id="A0A7Z2T697"/>
<dbReference type="EMBL" id="CP047476">
    <property type="protein sequence ID" value="QIA65091.1"/>
    <property type="molecule type" value="Genomic_DNA"/>
</dbReference>
<keyword evidence="1" id="KW-1133">Transmembrane helix</keyword>
<organism evidence="2 3">
    <name type="scientific">Vibrio astriarenae</name>
    <dbReference type="NCBI Taxonomy" id="1481923"/>
    <lineage>
        <taxon>Bacteria</taxon>
        <taxon>Pseudomonadati</taxon>
        <taxon>Pseudomonadota</taxon>
        <taxon>Gammaproteobacteria</taxon>
        <taxon>Vibrionales</taxon>
        <taxon>Vibrionaceae</taxon>
        <taxon>Vibrio</taxon>
    </lineage>
</organism>
<keyword evidence="1" id="KW-0472">Membrane</keyword>
<evidence type="ECO:0000313" key="3">
    <source>
        <dbReference type="Proteomes" id="UP000464262"/>
    </source>
</evidence>
<keyword evidence="1" id="KW-0812">Transmembrane</keyword>
<evidence type="ECO:0000256" key="1">
    <source>
        <dbReference type="SAM" id="Phobius"/>
    </source>
</evidence>